<dbReference type="EMBL" id="PCYL01000028">
    <property type="protein sequence ID" value="PIR46816.1"/>
    <property type="molecule type" value="Genomic_DNA"/>
</dbReference>
<protein>
    <submittedName>
        <fullName evidence="1">Uncharacterized protein</fullName>
    </submittedName>
</protein>
<reference evidence="1 2" key="1">
    <citation type="submission" date="2017-09" db="EMBL/GenBank/DDBJ databases">
        <title>Depth-based differentiation of microbial function through sediment-hosted aquifers and enrichment of novel symbionts in the deep terrestrial subsurface.</title>
        <authorList>
            <person name="Probst A.J."/>
            <person name="Ladd B."/>
            <person name="Jarett J.K."/>
            <person name="Geller-Mcgrath D.E."/>
            <person name="Sieber C.M."/>
            <person name="Emerson J.B."/>
            <person name="Anantharaman K."/>
            <person name="Thomas B.C."/>
            <person name="Malmstrom R."/>
            <person name="Stieglmeier M."/>
            <person name="Klingl A."/>
            <person name="Woyke T."/>
            <person name="Ryan C.M."/>
            <person name="Banfield J.F."/>
        </authorList>
    </citation>
    <scope>NUCLEOTIDE SEQUENCE [LARGE SCALE GENOMIC DNA]</scope>
    <source>
        <strain evidence="1">CG10_big_fil_rev_8_21_14_0_10_45_14</strain>
    </source>
</reference>
<sequence>MKEGINENIPGPRDRHIEDFLAYTPPLFARDKVGVLGTMETLLMEEPYLSFYVSESGDPQIEEMKLRWRRHDASNTDILELAEAFADWQMIHKGKIVEGRFENFRDAEKAETEERQKAA</sequence>
<evidence type="ECO:0000313" key="2">
    <source>
        <dbReference type="Proteomes" id="UP000230833"/>
    </source>
</evidence>
<gene>
    <name evidence="1" type="ORF">COV07_02435</name>
</gene>
<proteinExistence type="predicted"/>
<evidence type="ECO:0000313" key="1">
    <source>
        <dbReference type="EMBL" id="PIR46816.1"/>
    </source>
</evidence>
<name>A0A2H0RK61_9BACT</name>
<accession>A0A2H0RK61</accession>
<dbReference type="AlphaFoldDB" id="A0A2H0RK61"/>
<dbReference type="Proteomes" id="UP000230833">
    <property type="component" value="Unassembled WGS sequence"/>
</dbReference>
<comment type="caution">
    <text evidence="1">The sequence shown here is derived from an EMBL/GenBank/DDBJ whole genome shotgun (WGS) entry which is preliminary data.</text>
</comment>
<organism evidence="1 2">
    <name type="scientific">Candidatus Vogelbacteria bacterium CG10_big_fil_rev_8_21_14_0_10_45_14</name>
    <dbReference type="NCBI Taxonomy" id="1975042"/>
    <lineage>
        <taxon>Bacteria</taxon>
        <taxon>Candidatus Vogeliibacteriota</taxon>
    </lineage>
</organism>